<dbReference type="EMBL" id="JAPDRQ010000026">
    <property type="protein sequence ID" value="KAJ9661010.1"/>
    <property type="molecule type" value="Genomic_DNA"/>
</dbReference>
<protein>
    <submittedName>
        <fullName evidence="1">Uncharacterized protein</fullName>
    </submittedName>
</protein>
<reference evidence="1" key="1">
    <citation type="submission" date="2022-10" db="EMBL/GenBank/DDBJ databases">
        <title>Culturing micro-colonial fungi from biological soil crusts in the Mojave desert and describing Neophaeococcomyces mojavensis, and introducing the new genera and species Taxawa tesnikishii.</title>
        <authorList>
            <person name="Kurbessoian T."/>
            <person name="Stajich J.E."/>
        </authorList>
    </citation>
    <scope>NUCLEOTIDE SEQUENCE</scope>
    <source>
        <strain evidence="1">JES_112</strain>
    </source>
</reference>
<name>A0ACC3AER0_9EURO</name>
<proteinExistence type="predicted"/>
<evidence type="ECO:0000313" key="1">
    <source>
        <dbReference type="EMBL" id="KAJ9661010.1"/>
    </source>
</evidence>
<dbReference type="Proteomes" id="UP001172386">
    <property type="component" value="Unassembled WGS sequence"/>
</dbReference>
<sequence length="755" mass="81295">MPTVQKIASLYLAVLAATAFAAQNDTCEYSWMFIDIHYRNVDSRPDAYSYGLFIGAGTPAQNNSLWLGFHNETRFASNEFCGQSSPADCQDSSIEHGFYGGDFSTTWKQTPDYTSLDASTSLTNVNVTKGSDNLNLFTHYYDPSPAAKYVIENHPLSVLSDYSGSADPFFNSASLGLGPSSTVLKQLVDLGRVGRNVVGIYLGTRYPRAGGTQNGSIVLGGYDSGRIDGPAHEYKQVPVLASNASPFKVHVKQLSLVTANGDSIGLVTDDGFDGYISTSQYPVELPQSVTQRLATALNAKPMNNAENTLQAAQPFKGNLTITLDDGYEINFPSEWITNASNITPFSASSVGTNTNANSTAQTGPLILGAAFLHNLYLTADYESSMFSLAKAKLYDNYVQPQSLCPGELPAAARTPKYNKFLQMGLIGAILGGVIGGIGLTWFIVFVVRKRLQHRQSESAISRMEGSGAAPAPTKSSLRTRAKIGFAHLGNKKDKEDVVFKHVKRVSFTDSETSSINGITVTVTDKGAEENSQNIEMSHIQYNPNTKTVRGFSPVSPLDAADRLSTADTLNNSPHGGVQKPPSQSTTPKPQSQPLAPASLPTPDRFTNPYAASPQPTPLSLETPRTGNPLLGNFRGFTDFDDNDNSDIEAAAQRAQSQAHKRTPSEQMRAQLGLTVNTGVKSQKSSVKEVTAQRKKPTPLPLRVSSGSETAKRQVTKTEADYFKKNPVKALLGVGKSGGSDGKQSALRRMFPPPER</sequence>
<gene>
    <name evidence="1" type="ORF">H2198_002169</name>
</gene>
<evidence type="ECO:0000313" key="2">
    <source>
        <dbReference type="Proteomes" id="UP001172386"/>
    </source>
</evidence>
<comment type="caution">
    <text evidence="1">The sequence shown here is derived from an EMBL/GenBank/DDBJ whole genome shotgun (WGS) entry which is preliminary data.</text>
</comment>
<accession>A0ACC3AER0</accession>
<organism evidence="1 2">
    <name type="scientific">Neophaeococcomyces mojaviensis</name>
    <dbReference type="NCBI Taxonomy" id="3383035"/>
    <lineage>
        <taxon>Eukaryota</taxon>
        <taxon>Fungi</taxon>
        <taxon>Dikarya</taxon>
        <taxon>Ascomycota</taxon>
        <taxon>Pezizomycotina</taxon>
        <taxon>Eurotiomycetes</taxon>
        <taxon>Chaetothyriomycetidae</taxon>
        <taxon>Chaetothyriales</taxon>
        <taxon>Chaetothyriales incertae sedis</taxon>
        <taxon>Neophaeococcomyces</taxon>
    </lineage>
</organism>
<keyword evidence="2" id="KW-1185">Reference proteome</keyword>